<evidence type="ECO:0000313" key="5">
    <source>
        <dbReference type="EMBL" id="ADG96673.1"/>
    </source>
</evidence>
<dbReference type="Proteomes" id="UP000002247">
    <property type="component" value="Chromosome"/>
</dbReference>
<dbReference type="SUPFAM" id="SSF160467">
    <property type="entry name" value="PH0987 N-terminal domain-like"/>
    <property type="match status" value="1"/>
</dbReference>
<dbReference type="GO" id="GO:0016787">
    <property type="term" value="F:hydrolase activity"/>
    <property type="evidence" value="ECO:0007669"/>
    <property type="project" value="UniProtKB-KW"/>
</dbReference>
<dbReference type="SUPFAM" id="SSF50891">
    <property type="entry name" value="Cyclophilin-like"/>
    <property type="match status" value="1"/>
</dbReference>
<dbReference type="PANTHER" id="PTHR34698">
    <property type="entry name" value="5-OXOPROLINASE SUBUNIT B"/>
    <property type="match status" value="1"/>
</dbReference>
<dbReference type="PANTHER" id="PTHR34698:SF2">
    <property type="entry name" value="5-OXOPROLINASE SUBUNIT B"/>
    <property type="match status" value="1"/>
</dbReference>
<organism evidence="5 6">
    <name type="scientific">Segniliparus rotundus (strain ATCC BAA-972 / CDC 1076 / CIP 108378 / DSM 44985 / JCM 13578)</name>
    <dbReference type="NCBI Taxonomy" id="640132"/>
    <lineage>
        <taxon>Bacteria</taxon>
        <taxon>Bacillati</taxon>
        <taxon>Actinomycetota</taxon>
        <taxon>Actinomycetes</taxon>
        <taxon>Mycobacteriales</taxon>
        <taxon>Segniliparaceae</taxon>
        <taxon>Segniliparus</taxon>
    </lineage>
</organism>
<evidence type="ECO:0000256" key="2">
    <source>
        <dbReference type="ARBA" id="ARBA00022801"/>
    </source>
</evidence>
<accession>D6ZAD1</accession>
<sequence length="200" mass="21379">MRVMQAGTNALLIECEGQEQVFALYKRLRADRRFVEAVPGDRTLLVVADSDIRDTGLVEEVHATEIHVTAEPPGPVVVVKVRYDGPDLAEVAELTGMSVREVVDAHTGSAWTTQFLGFSPGFAYLANPEAGLAVPRRESPRARVPAGAVALGAAYCAVYPMATPGGWRLIGATDAPMWDPRRDPPALLAPGSTVVFEAVT</sequence>
<dbReference type="GO" id="GO:0005524">
    <property type="term" value="F:ATP binding"/>
    <property type="evidence" value="ECO:0007669"/>
    <property type="project" value="UniProtKB-KW"/>
</dbReference>
<dbReference type="HOGENOM" id="CLU_020207_0_1_11"/>
<name>D6ZAD1_SEGRD</name>
<evidence type="ECO:0000313" key="6">
    <source>
        <dbReference type="Proteomes" id="UP000002247"/>
    </source>
</evidence>
<keyword evidence="3" id="KW-0067">ATP-binding</keyword>
<dbReference type="Gene3D" id="2.40.100.10">
    <property type="entry name" value="Cyclophilin-like"/>
    <property type="match status" value="1"/>
</dbReference>
<dbReference type="OrthoDB" id="9778567at2"/>
<keyword evidence="2 5" id="KW-0378">Hydrolase</keyword>
<feature type="domain" description="Carboxyltransferase" evidence="4">
    <location>
        <begin position="1"/>
        <end position="188"/>
    </location>
</feature>
<dbReference type="InterPro" id="IPR029000">
    <property type="entry name" value="Cyclophilin-like_dom_sf"/>
</dbReference>
<proteinExistence type="predicted"/>
<protein>
    <submittedName>
        <fullName evidence="5">Allophanate hydrolase subunit 1</fullName>
    </submittedName>
</protein>
<dbReference type="RefSeq" id="WP_013137129.1">
    <property type="nucleotide sequence ID" value="NC_014168.1"/>
</dbReference>
<dbReference type="STRING" id="640132.Srot_0184"/>
<dbReference type="eggNOG" id="COG2049">
    <property type="taxonomic scope" value="Bacteria"/>
</dbReference>
<evidence type="ECO:0000256" key="1">
    <source>
        <dbReference type="ARBA" id="ARBA00022741"/>
    </source>
</evidence>
<gene>
    <name evidence="5" type="ordered locus">Srot_0184</name>
</gene>
<dbReference type="InterPro" id="IPR003833">
    <property type="entry name" value="CT_C_D"/>
</dbReference>
<dbReference type="Gene3D" id="3.30.1360.40">
    <property type="match status" value="1"/>
</dbReference>
<dbReference type="Pfam" id="PF02682">
    <property type="entry name" value="CT_C_D"/>
    <property type="match status" value="1"/>
</dbReference>
<keyword evidence="6" id="KW-1185">Reference proteome</keyword>
<dbReference type="AlphaFoldDB" id="D6ZAD1"/>
<dbReference type="KEGG" id="srt:Srot_0184"/>
<keyword evidence="1" id="KW-0547">Nucleotide-binding</keyword>
<dbReference type="InterPro" id="IPR010016">
    <property type="entry name" value="PxpB"/>
</dbReference>
<dbReference type="SMART" id="SM00796">
    <property type="entry name" value="AHS1"/>
    <property type="match status" value="1"/>
</dbReference>
<evidence type="ECO:0000256" key="3">
    <source>
        <dbReference type="ARBA" id="ARBA00022840"/>
    </source>
</evidence>
<dbReference type="EMBL" id="CP001958">
    <property type="protein sequence ID" value="ADG96673.1"/>
    <property type="molecule type" value="Genomic_DNA"/>
</dbReference>
<evidence type="ECO:0000259" key="4">
    <source>
        <dbReference type="SMART" id="SM00796"/>
    </source>
</evidence>
<reference evidence="5 6" key="1">
    <citation type="journal article" date="2010" name="Stand. Genomic Sci.">
        <title>Complete genome sequence of Segniliparus rotundus type strain (CDC 1076).</title>
        <authorList>
            <person name="Sikorski J."/>
            <person name="Lapidus A."/>
            <person name="Copeland A."/>
            <person name="Misra M."/>
            <person name="Glavina Del Rio T."/>
            <person name="Nolan M."/>
            <person name="Lucas S."/>
            <person name="Chen F."/>
            <person name="Tice H."/>
            <person name="Cheng J.F."/>
            <person name="Jando M."/>
            <person name="Schneider S."/>
            <person name="Bruce D."/>
            <person name="Goodwin L."/>
            <person name="Pitluck S."/>
            <person name="Liolios K."/>
            <person name="Mikhailova N."/>
            <person name="Pati A."/>
            <person name="Ivanova N."/>
            <person name="Mavromatis K."/>
            <person name="Chen A."/>
            <person name="Palaniappan K."/>
            <person name="Chertkov O."/>
            <person name="Land M."/>
            <person name="Hauser L."/>
            <person name="Chang Y.J."/>
            <person name="Jeffries C.D."/>
            <person name="Brettin T."/>
            <person name="Detter J.C."/>
            <person name="Han C."/>
            <person name="Rohde M."/>
            <person name="Goker M."/>
            <person name="Bristow J."/>
            <person name="Eisen J.A."/>
            <person name="Markowitz V."/>
            <person name="Hugenholtz P."/>
            <person name="Kyrpides N.C."/>
            <person name="Klenk H.P."/>
        </authorList>
    </citation>
    <scope>NUCLEOTIDE SEQUENCE [LARGE SCALE GENOMIC DNA]</scope>
    <source>
        <strain evidence="6">ATCC BAA-972 / CDC 1076 / CIP 108378 / DSM 44985 / JCM 13578</strain>
    </source>
</reference>